<organism evidence="2 3">
    <name type="scientific">Solanum tuberosum</name>
    <name type="common">Potato</name>
    <dbReference type="NCBI Taxonomy" id="4113"/>
    <lineage>
        <taxon>Eukaryota</taxon>
        <taxon>Viridiplantae</taxon>
        <taxon>Streptophyta</taxon>
        <taxon>Embryophyta</taxon>
        <taxon>Tracheophyta</taxon>
        <taxon>Spermatophyta</taxon>
        <taxon>Magnoliopsida</taxon>
        <taxon>eudicotyledons</taxon>
        <taxon>Gunneridae</taxon>
        <taxon>Pentapetalae</taxon>
        <taxon>asterids</taxon>
        <taxon>lamiids</taxon>
        <taxon>Solanales</taxon>
        <taxon>Solanaceae</taxon>
        <taxon>Solanoideae</taxon>
        <taxon>Solaneae</taxon>
        <taxon>Solanum</taxon>
    </lineage>
</organism>
<dbReference type="EMBL" id="JAIVGD010000028">
    <property type="protein sequence ID" value="KAH0737651.1"/>
    <property type="molecule type" value="Genomic_DNA"/>
</dbReference>
<accession>A0ABQ7TSF3</accession>
<feature type="region of interest" description="Disordered" evidence="1">
    <location>
        <begin position="28"/>
        <end position="54"/>
    </location>
</feature>
<sequence>MGRMFGIAELHLRISGRPVTEDEMATLVEHEDESDDPGPGYYNTDAGNGDGDAT</sequence>
<proteinExistence type="predicted"/>
<evidence type="ECO:0000256" key="1">
    <source>
        <dbReference type="SAM" id="MobiDB-lite"/>
    </source>
</evidence>
<evidence type="ECO:0000313" key="3">
    <source>
        <dbReference type="Proteomes" id="UP000826656"/>
    </source>
</evidence>
<comment type="caution">
    <text evidence="2">The sequence shown here is derived from an EMBL/GenBank/DDBJ whole genome shotgun (WGS) entry which is preliminary data.</text>
</comment>
<gene>
    <name evidence="2" type="ORF">KY290_036356</name>
</gene>
<reference evidence="2 3" key="1">
    <citation type="journal article" date="2021" name="bioRxiv">
        <title>Chromosome-scale and haplotype-resolved genome assembly of a tetraploid potato cultivar.</title>
        <authorList>
            <person name="Sun H."/>
            <person name="Jiao W.-B."/>
            <person name="Krause K."/>
            <person name="Campoy J.A."/>
            <person name="Goel M."/>
            <person name="Folz-Donahue K."/>
            <person name="Kukat C."/>
            <person name="Huettel B."/>
            <person name="Schneeberger K."/>
        </authorList>
    </citation>
    <scope>NUCLEOTIDE SEQUENCE [LARGE SCALE GENOMIC DNA]</scope>
    <source>
        <strain evidence="2">SolTubOtavaFocal</strain>
        <tissue evidence="2">Leaves</tissue>
    </source>
</reference>
<dbReference type="Proteomes" id="UP000826656">
    <property type="component" value="Unassembled WGS sequence"/>
</dbReference>
<name>A0ABQ7TSF3_SOLTU</name>
<protein>
    <submittedName>
        <fullName evidence="2">Uncharacterized protein</fullName>
    </submittedName>
</protein>
<keyword evidence="3" id="KW-1185">Reference proteome</keyword>
<evidence type="ECO:0000313" key="2">
    <source>
        <dbReference type="EMBL" id="KAH0737651.1"/>
    </source>
</evidence>